<dbReference type="Gene3D" id="3.50.80.10">
    <property type="entry name" value="D-tyrosyl-tRNA(Tyr) deacylase"/>
    <property type="match status" value="1"/>
</dbReference>
<accession>A0A9D9HEY1</accession>
<dbReference type="GO" id="GO:0005737">
    <property type="term" value="C:cytoplasm"/>
    <property type="evidence" value="ECO:0007669"/>
    <property type="project" value="UniProtKB-SubCell"/>
</dbReference>
<dbReference type="PANTHER" id="PTHR10472">
    <property type="entry name" value="D-TYROSYL-TRNA TYR DEACYLASE"/>
    <property type="match status" value="1"/>
</dbReference>
<dbReference type="NCBIfam" id="TIGR00256">
    <property type="entry name" value="D-aminoacyl-tRNA deacylase"/>
    <property type="match status" value="1"/>
</dbReference>
<comment type="subunit">
    <text evidence="2">Homodimer.</text>
</comment>
<keyword evidence="2 3" id="KW-0378">Hydrolase</keyword>
<dbReference type="SUPFAM" id="SSF69500">
    <property type="entry name" value="DTD-like"/>
    <property type="match status" value="1"/>
</dbReference>
<name>A0A9D9HEY1_9BACT</name>
<protein>
    <recommendedName>
        <fullName evidence="2">D-aminoacyl-tRNA deacylase</fullName>
        <shortName evidence="2">DTD</shortName>
        <ecNumber evidence="2">3.1.1.96</ecNumber>
    </recommendedName>
    <alternativeName>
        <fullName evidence="2">Gly-tRNA(Ala) deacylase</fullName>
        <ecNumber evidence="2">3.1.1.-</ecNumber>
    </alternativeName>
</protein>
<dbReference type="Proteomes" id="UP000823637">
    <property type="component" value="Unassembled WGS sequence"/>
</dbReference>
<dbReference type="GO" id="GO:0000049">
    <property type="term" value="F:tRNA binding"/>
    <property type="evidence" value="ECO:0007669"/>
    <property type="project" value="UniProtKB-UniRule"/>
</dbReference>
<dbReference type="AlphaFoldDB" id="A0A9D9HEY1"/>
<comment type="similarity">
    <text evidence="1 2">Belongs to the DTD family.</text>
</comment>
<comment type="catalytic activity">
    <reaction evidence="2">
        <text>glycyl-tRNA(Ala) + H2O = tRNA(Ala) + glycine + H(+)</text>
        <dbReference type="Rhea" id="RHEA:53744"/>
        <dbReference type="Rhea" id="RHEA-COMP:9657"/>
        <dbReference type="Rhea" id="RHEA-COMP:13640"/>
        <dbReference type="ChEBI" id="CHEBI:15377"/>
        <dbReference type="ChEBI" id="CHEBI:15378"/>
        <dbReference type="ChEBI" id="CHEBI:57305"/>
        <dbReference type="ChEBI" id="CHEBI:78442"/>
        <dbReference type="ChEBI" id="CHEBI:78522"/>
    </reaction>
</comment>
<dbReference type="HAMAP" id="MF_00518">
    <property type="entry name" value="Deacylase_Dtd"/>
    <property type="match status" value="1"/>
</dbReference>
<dbReference type="InterPro" id="IPR023509">
    <property type="entry name" value="DTD-like_sf"/>
</dbReference>
<proteinExistence type="inferred from homology"/>
<comment type="caution">
    <text evidence="3">The sequence shown here is derived from an EMBL/GenBank/DDBJ whole genome shotgun (WGS) entry which is preliminary data.</text>
</comment>
<keyword evidence="2" id="KW-0820">tRNA-binding</keyword>
<dbReference type="GO" id="GO:0051500">
    <property type="term" value="F:D-tyrosyl-tRNA(Tyr) deacylase activity"/>
    <property type="evidence" value="ECO:0007669"/>
    <property type="project" value="TreeGrafter"/>
</dbReference>
<reference evidence="3" key="1">
    <citation type="submission" date="2020-10" db="EMBL/GenBank/DDBJ databases">
        <authorList>
            <person name="Gilroy R."/>
        </authorList>
    </citation>
    <scope>NUCLEOTIDE SEQUENCE</scope>
    <source>
        <strain evidence="3">D3-1215</strain>
    </source>
</reference>
<feature type="short sequence motif" description="Gly-cisPro motif, important for rejection of L-amino acids" evidence="2">
    <location>
        <begin position="138"/>
        <end position="139"/>
    </location>
</feature>
<dbReference type="InterPro" id="IPR003732">
    <property type="entry name" value="Daa-tRNA_deacyls_DTD"/>
</dbReference>
<organism evidence="3 4">
    <name type="scientific">Candidatus Enterocola intestinipullorum</name>
    <dbReference type="NCBI Taxonomy" id="2840783"/>
    <lineage>
        <taxon>Bacteria</taxon>
        <taxon>Pseudomonadati</taxon>
        <taxon>Bacteroidota</taxon>
        <taxon>Bacteroidia</taxon>
        <taxon>Bacteroidales</taxon>
        <taxon>Candidatus Enterocola</taxon>
    </lineage>
</organism>
<evidence type="ECO:0000313" key="3">
    <source>
        <dbReference type="EMBL" id="MBO8447317.1"/>
    </source>
</evidence>
<dbReference type="GO" id="GO:0106026">
    <property type="term" value="F:Gly-tRNA(Ala) deacylase activity"/>
    <property type="evidence" value="ECO:0007669"/>
    <property type="project" value="UniProtKB-UniRule"/>
</dbReference>
<evidence type="ECO:0000313" key="4">
    <source>
        <dbReference type="Proteomes" id="UP000823637"/>
    </source>
</evidence>
<keyword evidence="2" id="KW-0694">RNA-binding</keyword>
<gene>
    <name evidence="2" type="primary">dtd</name>
    <name evidence="3" type="ORF">IAC32_06190</name>
</gene>
<dbReference type="GO" id="GO:0019478">
    <property type="term" value="P:D-amino acid catabolic process"/>
    <property type="evidence" value="ECO:0007669"/>
    <property type="project" value="UniProtKB-UniRule"/>
</dbReference>
<dbReference type="FunFam" id="3.50.80.10:FF:000001">
    <property type="entry name" value="D-aminoacyl-tRNA deacylase"/>
    <property type="match status" value="1"/>
</dbReference>
<sequence length="150" mass="16473">MRTVIQRVKSAKVEVGGMVVGEIGQGLLVLVGIVDDDTEEDEDYIAKKIVNLRIFDDENKVMNKSLLDIGGEVLCVSQFTLHALTKKGNRPSYIMAAKGEVAEPKYDSLCKKIGNLTNKNTKKGIFGEDMQVSLLNDGPVTIIMDSKNKE</sequence>
<keyword evidence="2" id="KW-0963">Cytoplasm</keyword>
<comment type="domain">
    <text evidence="2">A Gly-cisPro motif from one monomer fits into the active site of the other monomer to allow specific chiral rejection of L-amino acids.</text>
</comment>
<dbReference type="EMBL" id="JADIMR010000091">
    <property type="protein sequence ID" value="MBO8447317.1"/>
    <property type="molecule type" value="Genomic_DNA"/>
</dbReference>
<evidence type="ECO:0000256" key="2">
    <source>
        <dbReference type="HAMAP-Rule" id="MF_00518"/>
    </source>
</evidence>
<dbReference type="EC" id="3.1.1.96" evidence="2"/>
<reference evidence="3" key="2">
    <citation type="journal article" date="2021" name="PeerJ">
        <title>Extensive microbial diversity within the chicken gut microbiome revealed by metagenomics and culture.</title>
        <authorList>
            <person name="Gilroy R."/>
            <person name="Ravi A."/>
            <person name="Getino M."/>
            <person name="Pursley I."/>
            <person name="Horton D.L."/>
            <person name="Alikhan N.F."/>
            <person name="Baker D."/>
            <person name="Gharbi K."/>
            <person name="Hall N."/>
            <person name="Watson M."/>
            <person name="Adriaenssens E.M."/>
            <person name="Foster-Nyarko E."/>
            <person name="Jarju S."/>
            <person name="Secka A."/>
            <person name="Antonio M."/>
            <person name="Oren A."/>
            <person name="Chaudhuri R.R."/>
            <person name="La Ragione R."/>
            <person name="Hildebrand F."/>
            <person name="Pallen M.J."/>
        </authorList>
    </citation>
    <scope>NUCLEOTIDE SEQUENCE</scope>
    <source>
        <strain evidence="3">D3-1215</strain>
    </source>
</reference>
<comment type="function">
    <text evidence="2">An aminoacyl-tRNA editing enzyme that deacylates mischarged D-aminoacyl-tRNAs. Also deacylates mischarged glycyl-tRNA(Ala), protecting cells against glycine mischarging by AlaRS. Acts via tRNA-based rather than protein-based catalysis; rejects L-amino acids rather than detecting D-amino acids in the active site. By recycling D-aminoacyl-tRNA to D-amino acids and free tRNA molecules, this enzyme counteracts the toxicity associated with the formation of D-aminoacyl-tRNA entities in vivo and helps enforce protein L-homochirality.</text>
</comment>
<dbReference type="Pfam" id="PF02580">
    <property type="entry name" value="Tyr_Deacylase"/>
    <property type="match status" value="1"/>
</dbReference>
<dbReference type="PANTHER" id="PTHR10472:SF5">
    <property type="entry name" value="D-AMINOACYL-TRNA DEACYLASE 1"/>
    <property type="match status" value="1"/>
</dbReference>
<dbReference type="EC" id="3.1.1.-" evidence="2"/>
<comment type="catalytic activity">
    <reaction evidence="2">
        <text>a D-aminoacyl-tRNA + H2O = a tRNA + a D-alpha-amino acid + H(+)</text>
        <dbReference type="Rhea" id="RHEA:13953"/>
        <dbReference type="Rhea" id="RHEA-COMP:10123"/>
        <dbReference type="Rhea" id="RHEA-COMP:10124"/>
        <dbReference type="ChEBI" id="CHEBI:15377"/>
        <dbReference type="ChEBI" id="CHEBI:15378"/>
        <dbReference type="ChEBI" id="CHEBI:59871"/>
        <dbReference type="ChEBI" id="CHEBI:78442"/>
        <dbReference type="ChEBI" id="CHEBI:79333"/>
        <dbReference type="EC" id="3.1.1.96"/>
    </reaction>
</comment>
<comment type="subcellular location">
    <subcellularLocation>
        <location evidence="2">Cytoplasm</location>
    </subcellularLocation>
</comment>
<evidence type="ECO:0000256" key="1">
    <source>
        <dbReference type="ARBA" id="ARBA00009673"/>
    </source>
</evidence>
<dbReference type="GO" id="GO:0043908">
    <property type="term" value="F:Ser(Gly)-tRNA(Ala) hydrolase activity"/>
    <property type="evidence" value="ECO:0007669"/>
    <property type="project" value="UniProtKB-UniRule"/>
</dbReference>